<dbReference type="EMBL" id="BMQC01000002">
    <property type="protein sequence ID" value="GGK18094.1"/>
    <property type="molecule type" value="Genomic_DNA"/>
</dbReference>
<comment type="caution">
    <text evidence="2">The sequence shown here is derived from an EMBL/GenBank/DDBJ whole genome shotgun (WGS) entry which is preliminary data.</text>
</comment>
<name>A0A8J3BKR1_9ACTN</name>
<protein>
    <submittedName>
        <fullName evidence="2">Uncharacterized protein</fullName>
    </submittedName>
</protein>
<proteinExistence type="predicted"/>
<evidence type="ECO:0000313" key="2">
    <source>
        <dbReference type="EMBL" id="GGK18094.1"/>
    </source>
</evidence>
<dbReference type="Proteomes" id="UP000662200">
    <property type="component" value="Unassembled WGS sequence"/>
</dbReference>
<feature type="transmembrane region" description="Helical" evidence="1">
    <location>
        <begin position="93"/>
        <end position="113"/>
    </location>
</feature>
<sequence>MSRARRPFDPRGLQQYNDFVAEFRLDLATRSDHAAMTAGARSIDAVHVVSGRQGMYGRHAAAHDQLWETLGWSLVSAGMGFATNLVLLPRIAAWQFVADGALFFLGIAMIVYVRTR</sequence>
<evidence type="ECO:0000256" key="1">
    <source>
        <dbReference type="SAM" id="Phobius"/>
    </source>
</evidence>
<dbReference type="RefSeq" id="WP_189112831.1">
    <property type="nucleotide sequence ID" value="NZ_BMQC01000002.1"/>
</dbReference>
<keyword evidence="1" id="KW-1133">Transmembrane helix</keyword>
<keyword evidence="3" id="KW-1185">Reference proteome</keyword>
<accession>A0A8J3BKR1</accession>
<gene>
    <name evidence="2" type="ORF">GCM10010124_08390</name>
</gene>
<keyword evidence="1" id="KW-0812">Transmembrane</keyword>
<evidence type="ECO:0000313" key="3">
    <source>
        <dbReference type="Proteomes" id="UP000662200"/>
    </source>
</evidence>
<keyword evidence="1" id="KW-0472">Membrane</keyword>
<reference evidence="2" key="2">
    <citation type="submission" date="2020-09" db="EMBL/GenBank/DDBJ databases">
        <authorList>
            <person name="Sun Q."/>
            <person name="Ohkuma M."/>
        </authorList>
    </citation>
    <scope>NUCLEOTIDE SEQUENCE</scope>
    <source>
        <strain evidence="2">JCM 3091</strain>
    </source>
</reference>
<dbReference type="AlphaFoldDB" id="A0A8J3BKR1"/>
<reference evidence="2" key="1">
    <citation type="journal article" date="2014" name="Int. J. Syst. Evol. Microbiol.">
        <title>Complete genome sequence of Corynebacterium casei LMG S-19264T (=DSM 44701T), isolated from a smear-ripened cheese.</title>
        <authorList>
            <consortium name="US DOE Joint Genome Institute (JGI-PGF)"/>
            <person name="Walter F."/>
            <person name="Albersmeier A."/>
            <person name="Kalinowski J."/>
            <person name="Ruckert C."/>
        </authorList>
    </citation>
    <scope>NUCLEOTIDE SEQUENCE</scope>
    <source>
        <strain evidence="2">JCM 3091</strain>
    </source>
</reference>
<organism evidence="2 3">
    <name type="scientific">Pilimelia terevasa</name>
    <dbReference type="NCBI Taxonomy" id="53372"/>
    <lineage>
        <taxon>Bacteria</taxon>
        <taxon>Bacillati</taxon>
        <taxon>Actinomycetota</taxon>
        <taxon>Actinomycetes</taxon>
        <taxon>Micromonosporales</taxon>
        <taxon>Micromonosporaceae</taxon>
        <taxon>Pilimelia</taxon>
    </lineage>
</organism>